<dbReference type="GO" id="GO:0032259">
    <property type="term" value="P:methylation"/>
    <property type="evidence" value="ECO:0007669"/>
    <property type="project" value="UniProtKB-KW"/>
</dbReference>
<dbReference type="Proteomes" id="UP000036403">
    <property type="component" value="Unassembled WGS sequence"/>
</dbReference>
<dbReference type="PaxDb" id="67767-A0A0J7JZE7"/>
<name>A0A0J7JZE7_LASNI</name>
<dbReference type="AlphaFoldDB" id="A0A0J7JZE7"/>
<sequence>MQKVLKVMRITVKAKTCCRPYLSPKTPKNMPPSGRIKNGTEKVAKVAISWRPGVTSGKKTPPRTVTR</sequence>
<keyword evidence="1" id="KW-0808">Transferase</keyword>
<gene>
    <name evidence="1" type="ORF">RF55_20078</name>
</gene>
<dbReference type="EMBL" id="LBMM01019892">
    <property type="protein sequence ID" value="KMQ83429.1"/>
    <property type="molecule type" value="Genomic_DNA"/>
</dbReference>
<protein>
    <submittedName>
        <fullName evidence="1">Histone-lysine n-methyltransferase setdb1 isoform x1</fullName>
    </submittedName>
</protein>
<evidence type="ECO:0000313" key="2">
    <source>
        <dbReference type="Proteomes" id="UP000036403"/>
    </source>
</evidence>
<dbReference type="GO" id="GO:0008168">
    <property type="term" value="F:methyltransferase activity"/>
    <property type="evidence" value="ECO:0007669"/>
    <property type="project" value="UniProtKB-KW"/>
</dbReference>
<organism evidence="1 2">
    <name type="scientific">Lasius niger</name>
    <name type="common">Black garden ant</name>
    <dbReference type="NCBI Taxonomy" id="67767"/>
    <lineage>
        <taxon>Eukaryota</taxon>
        <taxon>Metazoa</taxon>
        <taxon>Ecdysozoa</taxon>
        <taxon>Arthropoda</taxon>
        <taxon>Hexapoda</taxon>
        <taxon>Insecta</taxon>
        <taxon>Pterygota</taxon>
        <taxon>Neoptera</taxon>
        <taxon>Endopterygota</taxon>
        <taxon>Hymenoptera</taxon>
        <taxon>Apocrita</taxon>
        <taxon>Aculeata</taxon>
        <taxon>Formicoidea</taxon>
        <taxon>Formicidae</taxon>
        <taxon>Formicinae</taxon>
        <taxon>Lasius</taxon>
        <taxon>Lasius</taxon>
    </lineage>
</organism>
<reference evidence="1 2" key="1">
    <citation type="submission" date="2015-04" db="EMBL/GenBank/DDBJ databases">
        <title>Lasius niger genome sequencing.</title>
        <authorList>
            <person name="Konorov E.A."/>
            <person name="Nikitin M.A."/>
            <person name="Kirill M.V."/>
            <person name="Chang P."/>
        </authorList>
    </citation>
    <scope>NUCLEOTIDE SEQUENCE [LARGE SCALE GENOMIC DNA]</scope>
    <source>
        <tissue evidence="1">Whole</tissue>
    </source>
</reference>
<proteinExistence type="predicted"/>
<keyword evidence="1" id="KW-0489">Methyltransferase</keyword>
<evidence type="ECO:0000313" key="1">
    <source>
        <dbReference type="EMBL" id="KMQ83429.1"/>
    </source>
</evidence>
<accession>A0A0J7JZE7</accession>
<comment type="caution">
    <text evidence="1">The sequence shown here is derived from an EMBL/GenBank/DDBJ whole genome shotgun (WGS) entry which is preliminary data.</text>
</comment>
<keyword evidence="2" id="KW-1185">Reference proteome</keyword>